<evidence type="ECO:0000256" key="5">
    <source>
        <dbReference type="ARBA" id="ARBA00022763"/>
    </source>
</evidence>
<keyword evidence="5" id="KW-0227">DNA damage</keyword>
<dbReference type="InterPro" id="IPR036322">
    <property type="entry name" value="WD40_repeat_dom_sf"/>
</dbReference>
<dbReference type="PANTHER" id="PTHR15271">
    <property type="entry name" value="CHROMATIN ASSEMBLY FACTOR 1 SUBUNIT B"/>
    <property type="match status" value="1"/>
</dbReference>
<dbReference type="STRING" id="1095629.A0A0C9X3W1"/>
<dbReference type="GO" id="GO:0005634">
    <property type="term" value="C:nucleus"/>
    <property type="evidence" value="ECO:0007669"/>
    <property type="project" value="UniProtKB-SubCell"/>
</dbReference>
<comment type="subcellular location">
    <subcellularLocation>
        <location evidence="1">Nucleus</location>
    </subcellularLocation>
</comment>
<dbReference type="HOGENOM" id="CLU_010127_3_0_1"/>
<keyword evidence="6" id="KW-0156">Chromatin regulator</keyword>
<feature type="compositionally biased region" description="Low complexity" evidence="10">
    <location>
        <begin position="741"/>
        <end position="760"/>
    </location>
</feature>
<dbReference type="Pfam" id="PF24105">
    <property type="entry name" value="Beta-prop_CAF1B_HIR1"/>
    <property type="match status" value="2"/>
</dbReference>
<sequence length="848" mass="91677">MRFRTLEIRWHDSKPISTCDFQPVSFKKARPGPGQEKNYAGQSYRLATGGEDNHVRIWMVHPHIRPPSIVEPDSASNPARPPRVEYLATLSRHSAAVNVVRFSPNGEHIASAGDDGMIIIWAPSANPQPSTYGSDLSPEDLQHEKEYWKPRTTFRCTTMQVYDLAWSPTGEYIIAGSTDNVARVFTAVDGKCVHEIVEHSHYVQGVAWDPLNEYIATQSSDRSMHVYRISTKQGAFEAHAVGKNTRMPHRHSRTPSTSRPRMFRRESTASDAESAVADFAKDSEDSLTLGKDQTPLTPAMSVLSTPSSMFPPPPIEPSSRRSSFSGSNAPSSPSTFTRYGRSPSPMPPLPAIRSLPSPSSWAFVKLYGDESFTNFFRRLTFSPDGGLLLTPAGQFEDPSVIPSQSKQLAKDDNSATPARGRKGRPSNSGDFTTTSIPATAATASSASSVYIYSRANFARPPIAQLPGHKKASVAVRFSPILYELRHGVEGAEGTHENETKTAALEKGMEGVVDVDVVGPLTVSEPSTSTLGSATIRYHATSLVTTHQRTAPTHGHTHSTSSTSSIVAPAPRLAGPASGDENSYYQHNPRGSPALSPMDLRPPTPAASRPPTPVPSSSQGHAHSNPTTSPAVHTGSVFALPYRMLFAVVTMDTVAIYDTQQAGPVCLLTKLHYDEFTDMTWSPDGQCLILSSRDGYCTLIIFDEILPSHQKQQHGLQLQSIAQHHSLPLSFATSHHNNHNVSGAGPSSTAGTPAATPSSTTIGLPFVRESSHTTPTLSKKRHEPPLTPTASVDGGEHVLDFSSSSSLGGLHQQGDMVLDKDDGEVKDKIQEPPKKKRRVALTRVGDLDG</sequence>
<feature type="compositionally biased region" description="Low complexity" evidence="10">
    <location>
        <begin position="320"/>
        <end position="334"/>
    </location>
</feature>
<keyword evidence="3 9" id="KW-0853">WD repeat</keyword>
<feature type="region of interest" description="Disordered" evidence="10">
    <location>
        <begin position="731"/>
        <end position="848"/>
    </location>
</feature>
<feature type="compositionally biased region" description="Basic and acidic residues" evidence="10">
    <location>
        <begin position="816"/>
        <end position="832"/>
    </location>
</feature>
<keyword evidence="8" id="KW-0539">Nucleus</keyword>
<dbReference type="PANTHER" id="PTHR15271:SF4">
    <property type="entry name" value="CHROMATIN ASSEMBLY FACTOR 1 SUBUNIT B"/>
    <property type="match status" value="1"/>
</dbReference>
<keyword evidence="4" id="KW-0677">Repeat</keyword>
<feature type="repeat" description="WD" evidence="9">
    <location>
        <begin position="196"/>
        <end position="237"/>
    </location>
</feature>
<dbReference type="GO" id="GO:0006335">
    <property type="term" value="P:DNA replication-dependent chromatin assembly"/>
    <property type="evidence" value="ECO:0007669"/>
    <property type="project" value="InterPro"/>
</dbReference>
<dbReference type="InterPro" id="IPR045145">
    <property type="entry name" value="PTHR15271"/>
</dbReference>
<evidence type="ECO:0000313" key="12">
    <source>
        <dbReference type="EMBL" id="KIJ91232.1"/>
    </source>
</evidence>
<reference evidence="12 13" key="1">
    <citation type="submission" date="2014-04" db="EMBL/GenBank/DDBJ databases">
        <authorList>
            <consortium name="DOE Joint Genome Institute"/>
            <person name="Kuo A."/>
            <person name="Kohler A."/>
            <person name="Nagy L.G."/>
            <person name="Floudas D."/>
            <person name="Copeland A."/>
            <person name="Barry K.W."/>
            <person name="Cichocki N."/>
            <person name="Veneault-Fourrey C."/>
            <person name="LaButti K."/>
            <person name="Lindquist E.A."/>
            <person name="Lipzen A."/>
            <person name="Lundell T."/>
            <person name="Morin E."/>
            <person name="Murat C."/>
            <person name="Sun H."/>
            <person name="Tunlid A."/>
            <person name="Henrissat B."/>
            <person name="Grigoriev I.V."/>
            <person name="Hibbett D.S."/>
            <person name="Martin F."/>
            <person name="Nordberg H.P."/>
            <person name="Cantor M.N."/>
            <person name="Hua S.X."/>
        </authorList>
    </citation>
    <scope>NUCLEOTIDE SEQUENCE [LARGE SCALE GENOMIC DNA]</scope>
    <source>
        <strain evidence="12 13">LaAM-08-1</strain>
    </source>
</reference>
<dbReference type="PROSITE" id="PS50294">
    <property type="entry name" value="WD_REPEATS_REGION"/>
    <property type="match status" value="1"/>
</dbReference>
<proteinExistence type="inferred from homology"/>
<feature type="compositionally biased region" description="Pro residues" evidence="10">
    <location>
        <begin position="599"/>
        <end position="613"/>
    </location>
</feature>
<dbReference type="InterPro" id="IPR055410">
    <property type="entry name" value="Beta-prop_CAF1B_HIR1"/>
</dbReference>
<dbReference type="AlphaFoldDB" id="A0A0C9X3W1"/>
<evidence type="ECO:0000256" key="6">
    <source>
        <dbReference type="ARBA" id="ARBA00022853"/>
    </source>
</evidence>
<feature type="repeat" description="WD" evidence="9">
    <location>
        <begin position="90"/>
        <end position="121"/>
    </location>
</feature>
<dbReference type="InterPro" id="IPR001680">
    <property type="entry name" value="WD40_rpt"/>
</dbReference>
<dbReference type="SUPFAM" id="SSF50978">
    <property type="entry name" value="WD40 repeat-like"/>
    <property type="match status" value="2"/>
</dbReference>
<dbReference type="Proteomes" id="UP000054477">
    <property type="component" value="Unassembled WGS sequence"/>
</dbReference>
<gene>
    <name evidence="12" type="ORF">K443DRAFT_686227</name>
</gene>
<dbReference type="EMBL" id="KN839035">
    <property type="protein sequence ID" value="KIJ91232.1"/>
    <property type="molecule type" value="Genomic_DNA"/>
</dbReference>
<feature type="region of interest" description="Disordered" evidence="10">
    <location>
        <begin position="239"/>
        <end position="351"/>
    </location>
</feature>
<dbReference type="GO" id="GO:0006281">
    <property type="term" value="P:DNA repair"/>
    <property type="evidence" value="ECO:0007669"/>
    <property type="project" value="UniProtKB-KW"/>
</dbReference>
<reference evidence="13" key="2">
    <citation type="submission" date="2015-01" db="EMBL/GenBank/DDBJ databases">
        <title>Evolutionary Origins and Diversification of the Mycorrhizal Mutualists.</title>
        <authorList>
            <consortium name="DOE Joint Genome Institute"/>
            <consortium name="Mycorrhizal Genomics Consortium"/>
            <person name="Kohler A."/>
            <person name="Kuo A."/>
            <person name="Nagy L.G."/>
            <person name="Floudas D."/>
            <person name="Copeland A."/>
            <person name="Barry K.W."/>
            <person name="Cichocki N."/>
            <person name="Veneault-Fourrey C."/>
            <person name="LaButti K."/>
            <person name="Lindquist E.A."/>
            <person name="Lipzen A."/>
            <person name="Lundell T."/>
            <person name="Morin E."/>
            <person name="Murat C."/>
            <person name="Riley R."/>
            <person name="Ohm R."/>
            <person name="Sun H."/>
            <person name="Tunlid A."/>
            <person name="Henrissat B."/>
            <person name="Grigoriev I.V."/>
            <person name="Hibbett D.S."/>
            <person name="Martin F."/>
        </authorList>
    </citation>
    <scope>NUCLEOTIDE SEQUENCE [LARGE SCALE GENOMIC DNA]</scope>
    <source>
        <strain evidence="13">LaAM-08-1</strain>
    </source>
</reference>
<feature type="compositionally biased region" description="Polar residues" evidence="10">
    <location>
        <begin position="731"/>
        <end position="740"/>
    </location>
</feature>
<evidence type="ECO:0000256" key="7">
    <source>
        <dbReference type="ARBA" id="ARBA00023204"/>
    </source>
</evidence>
<dbReference type="OrthoDB" id="71227at2759"/>
<evidence type="ECO:0000256" key="1">
    <source>
        <dbReference type="ARBA" id="ARBA00004123"/>
    </source>
</evidence>
<evidence type="ECO:0000259" key="11">
    <source>
        <dbReference type="Pfam" id="PF24105"/>
    </source>
</evidence>
<keyword evidence="7" id="KW-0234">DNA repair</keyword>
<evidence type="ECO:0000256" key="8">
    <source>
        <dbReference type="ARBA" id="ARBA00023242"/>
    </source>
</evidence>
<evidence type="ECO:0000256" key="2">
    <source>
        <dbReference type="ARBA" id="ARBA00007306"/>
    </source>
</evidence>
<organism evidence="12 13">
    <name type="scientific">Laccaria amethystina LaAM-08-1</name>
    <dbReference type="NCBI Taxonomy" id="1095629"/>
    <lineage>
        <taxon>Eukaryota</taxon>
        <taxon>Fungi</taxon>
        <taxon>Dikarya</taxon>
        <taxon>Basidiomycota</taxon>
        <taxon>Agaricomycotina</taxon>
        <taxon>Agaricomycetes</taxon>
        <taxon>Agaricomycetidae</taxon>
        <taxon>Agaricales</taxon>
        <taxon>Agaricineae</taxon>
        <taxon>Hydnangiaceae</taxon>
        <taxon>Laccaria</taxon>
    </lineage>
</organism>
<keyword evidence="13" id="KW-1185">Reference proteome</keyword>
<dbReference type="Gene3D" id="2.130.10.10">
    <property type="entry name" value="YVTN repeat-like/Quinoprotein amine dehydrogenase"/>
    <property type="match status" value="2"/>
</dbReference>
<evidence type="ECO:0000256" key="3">
    <source>
        <dbReference type="ARBA" id="ARBA00022574"/>
    </source>
</evidence>
<feature type="domain" description="CAF1B/HIR1 beta-propeller" evidence="11">
    <location>
        <begin position="633"/>
        <end position="703"/>
    </location>
</feature>
<feature type="region of interest" description="Disordered" evidence="10">
    <location>
        <begin position="398"/>
        <end position="435"/>
    </location>
</feature>
<comment type="similarity">
    <text evidence="2">Belongs to the WD repeat HIR1 family.</text>
</comment>
<name>A0A0C9X3W1_9AGAR</name>
<dbReference type="SMART" id="SM00320">
    <property type="entry name" value="WD40"/>
    <property type="match status" value="5"/>
</dbReference>
<dbReference type="PROSITE" id="PS50082">
    <property type="entry name" value="WD_REPEATS_2"/>
    <property type="match status" value="2"/>
</dbReference>
<accession>A0A0C9X3W1</accession>
<protein>
    <recommendedName>
        <fullName evidence="11">CAF1B/HIR1 beta-propeller domain-containing protein</fullName>
    </recommendedName>
</protein>
<dbReference type="InterPro" id="IPR015943">
    <property type="entry name" value="WD40/YVTN_repeat-like_dom_sf"/>
</dbReference>
<evidence type="ECO:0000256" key="9">
    <source>
        <dbReference type="PROSITE-ProRule" id="PRU00221"/>
    </source>
</evidence>
<feature type="region of interest" description="Disordered" evidence="10">
    <location>
        <begin position="547"/>
        <end position="629"/>
    </location>
</feature>
<feature type="domain" description="CAF1B/HIR1 beta-propeller" evidence="11">
    <location>
        <begin position="1"/>
        <end position="265"/>
    </location>
</feature>
<feature type="compositionally biased region" description="Polar residues" evidence="10">
    <location>
        <begin position="618"/>
        <end position="629"/>
    </location>
</feature>
<dbReference type="GO" id="GO:0033186">
    <property type="term" value="C:CAF-1 complex"/>
    <property type="evidence" value="ECO:0007669"/>
    <property type="project" value="TreeGrafter"/>
</dbReference>
<evidence type="ECO:0000313" key="13">
    <source>
        <dbReference type="Proteomes" id="UP000054477"/>
    </source>
</evidence>
<dbReference type="GO" id="GO:0006334">
    <property type="term" value="P:nucleosome assembly"/>
    <property type="evidence" value="ECO:0007669"/>
    <property type="project" value="TreeGrafter"/>
</dbReference>
<evidence type="ECO:0000256" key="10">
    <source>
        <dbReference type="SAM" id="MobiDB-lite"/>
    </source>
</evidence>
<evidence type="ECO:0000256" key="4">
    <source>
        <dbReference type="ARBA" id="ARBA00022737"/>
    </source>
</evidence>